<evidence type="ECO:0000313" key="2">
    <source>
        <dbReference type="Proteomes" id="UP001630127"/>
    </source>
</evidence>
<name>A0ABD2XW10_9GENT</name>
<dbReference type="AlphaFoldDB" id="A0ABD2XW10"/>
<gene>
    <name evidence="1" type="ORF">ACH5RR_038695</name>
</gene>
<accession>A0ABD2XW10</accession>
<dbReference type="Proteomes" id="UP001630127">
    <property type="component" value="Unassembled WGS sequence"/>
</dbReference>
<dbReference type="EMBL" id="JBJUIK010000016">
    <property type="protein sequence ID" value="KAL3499602.1"/>
    <property type="molecule type" value="Genomic_DNA"/>
</dbReference>
<proteinExistence type="predicted"/>
<protein>
    <submittedName>
        <fullName evidence="1">Uncharacterized protein</fullName>
    </submittedName>
</protein>
<evidence type="ECO:0000313" key="1">
    <source>
        <dbReference type="EMBL" id="KAL3499602.1"/>
    </source>
</evidence>
<keyword evidence="2" id="KW-1185">Reference proteome</keyword>
<reference evidence="1 2" key="1">
    <citation type="submission" date="2024-11" db="EMBL/GenBank/DDBJ databases">
        <title>A near-complete genome assembly of Cinchona calisaya.</title>
        <authorList>
            <person name="Lian D.C."/>
            <person name="Zhao X.W."/>
            <person name="Wei L."/>
        </authorList>
    </citation>
    <scope>NUCLEOTIDE SEQUENCE [LARGE SCALE GENOMIC DNA]</scope>
    <source>
        <tissue evidence="1">Nenye</tissue>
    </source>
</reference>
<organism evidence="1 2">
    <name type="scientific">Cinchona calisaya</name>
    <dbReference type="NCBI Taxonomy" id="153742"/>
    <lineage>
        <taxon>Eukaryota</taxon>
        <taxon>Viridiplantae</taxon>
        <taxon>Streptophyta</taxon>
        <taxon>Embryophyta</taxon>
        <taxon>Tracheophyta</taxon>
        <taxon>Spermatophyta</taxon>
        <taxon>Magnoliopsida</taxon>
        <taxon>eudicotyledons</taxon>
        <taxon>Gunneridae</taxon>
        <taxon>Pentapetalae</taxon>
        <taxon>asterids</taxon>
        <taxon>lamiids</taxon>
        <taxon>Gentianales</taxon>
        <taxon>Rubiaceae</taxon>
        <taxon>Cinchonoideae</taxon>
        <taxon>Cinchoneae</taxon>
        <taxon>Cinchona</taxon>
    </lineage>
</organism>
<sequence>MRNCLDSRRNPSPPLRSSSALISEIEGQLTELRGIVGKWDEALVDIASVAGMRLGSVAGLRDITTTATIDPSPKKEKKD</sequence>
<comment type="caution">
    <text evidence="1">The sequence shown here is derived from an EMBL/GenBank/DDBJ whole genome shotgun (WGS) entry which is preliminary data.</text>
</comment>